<keyword evidence="2" id="KW-0012">Acyltransferase</keyword>
<dbReference type="PANTHER" id="PTHR43877">
    <property type="entry name" value="AMINOALKYLPHOSPHONATE N-ACETYLTRANSFERASE-RELATED-RELATED"/>
    <property type="match status" value="1"/>
</dbReference>
<keyword evidence="1" id="KW-0808">Transferase</keyword>
<dbReference type="InterPro" id="IPR050832">
    <property type="entry name" value="Bact_Acetyltransf"/>
</dbReference>
<evidence type="ECO:0000259" key="3">
    <source>
        <dbReference type="PROSITE" id="PS51186"/>
    </source>
</evidence>
<protein>
    <submittedName>
        <fullName evidence="4">Ribosomal protein S18 acetylase RimI</fullName>
    </submittedName>
</protein>
<dbReference type="SUPFAM" id="SSF55729">
    <property type="entry name" value="Acyl-CoA N-acyltransferases (Nat)"/>
    <property type="match status" value="1"/>
</dbReference>
<name>A0A239DK07_9ACTN</name>
<accession>A0A239DK07</accession>
<dbReference type="EMBL" id="FZNR01000013">
    <property type="protein sequence ID" value="SNS32549.1"/>
    <property type="molecule type" value="Genomic_DNA"/>
</dbReference>
<dbReference type="CDD" id="cd04301">
    <property type="entry name" value="NAT_SF"/>
    <property type="match status" value="1"/>
</dbReference>
<evidence type="ECO:0000313" key="4">
    <source>
        <dbReference type="EMBL" id="SNS32549.1"/>
    </source>
</evidence>
<sequence length="155" mass="17254">MPIRPASPADAAELIRLRAIMLGDFRFPEWNDDWREPARRTLSDLLGRPEPTLAAFVADRPDGAGLAACAVGSIEQRLGGPSYPDGRVGYVFNVVTDPDMRRRGYSRECVTALIEWFRKHGVRAVDLRASAVGEPLYRSLGFRRVTEPAMRLDLG</sequence>
<keyword evidence="4" id="KW-0689">Ribosomal protein</keyword>
<dbReference type="Pfam" id="PF00583">
    <property type="entry name" value="Acetyltransf_1"/>
    <property type="match status" value="1"/>
</dbReference>
<dbReference type="AlphaFoldDB" id="A0A239DK07"/>
<dbReference type="GO" id="GO:0016747">
    <property type="term" value="F:acyltransferase activity, transferring groups other than amino-acyl groups"/>
    <property type="evidence" value="ECO:0007669"/>
    <property type="project" value="InterPro"/>
</dbReference>
<keyword evidence="5" id="KW-1185">Reference proteome</keyword>
<reference evidence="4 5" key="1">
    <citation type="submission" date="2017-06" db="EMBL/GenBank/DDBJ databases">
        <authorList>
            <person name="Kim H.J."/>
            <person name="Triplett B.A."/>
        </authorList>
    </citation>
    <scope>NUCLEOTIDE SEQUENCE [LARGE SCALE GENOMIC DNA]</scope>
    <source>
        <strain evidence="4 5">DSM 43151</strain>
    </source>
</reference>
<dbReference type="Gene3D" id="3.40.630.30">
    <property type="match status" value="1"/>
</dbReference>
<dbReference type="InterPro" id="IPR000182">
    <property type="entry name" value="GNAT_dom"/>
</dbReference>
<evidence type="ECO:0000256" key="1">
    <source>
        <dbReference type="ARBA" id="ARBA00022679"/>
    </source>
</evidence>
<proteinExistence type="predicted"/>
<dbReference type="InterPro" id="IPR016181">
    <property type="entry name" value="Acyl_CoA_acyltransferase"/>
</dbReference>
<dbReference type="Proteomes" id="UP000198415">
    <property type="component" value="Unassembled WGS sequence"/>
</dbReference>
<feature type="domain" description="N-acetyltransferase" evidence="3">
    <location>
        <begin position="1"/>
        <end position="155"/>
    </location>
</feature>
<dbReference type="RefSeq" id="WP_239138569.1">
    <property type="nucleotide sequence ID" value="NZ_BOMU01000068.1"/>
</dbReference>
<organism evidence="4 5">
    <name type="scientific">Actinoplanes regularis</name>
    <dbReference type="NCBI Taxonomy" id="52697"/>
    <lineage>
        <taxon>Bacteria</taxon>
        <taxon>Bacillati</taxon>
        <taxon>Actinomycetota</taxon>
        <taxon>Actinomycetes</taxon>
        <taxon>Micromonosporales</taxon>
        <taxon>Micromonosporaceae</taxon>
        <taxon>Actinoplanes</taxon>
    </lineage>
</organism>
<gene>
    <name evidence="4" type="ORF">SAMN06264365_113203</name>
</gene>
<dbReference type="GO" id="GO:0005840">
    <property type="term" value="C:ribosome"/>
    <property type="evidence" value="ECO:0007669"/>
    <property type="project" value="UniProtKB-KW"/>
</dbReference>
<dbReference type="PROSITE" id="PS51186">
    <property type="entry name" value="GNAT"/>
    <property type="match status" value="1"/>
</dbReference>
<evidence type="ECO:0000256" key="2">
    <source>
        <dbReference type="ARBA" id="ARBA00023315"/>
    </source>
</evidence>
<evidence type="ECO:0000313" key="5">
    <source>
        <dbReference type="Proteomes" id="UP000198415"/>
    </source>
</evidence>
<keyword evidence="4" id="KW-0687">Ribonucleoprotein</keyword>